<keyword evidence="1" id="KW-0175">Coiled coil</keyword>
<accession>A0A2P6VCU5</accession>
<evidence type="ECO:0000256" key="1">
    <source>
        <dbReference type="SAM" id="Coils"/>
    </source>
</evidence>
<feature type="region of interest" description="Disordered" evidence="2">
    <location>
        <begin position="304"/>
        <end position="354"/>
    </location>
</feature>
<evidence type="ECO:0000313" key="3">
    <source>
        <dbReference type="EMBL" id="PSC71908.1"/>
    </source>
</evidence>
<feature type="coiled-coil region" evidence="1">
    <location>
        <begin position="384"/>
        <end position="425"/>
    </location>
</feature>
<keyword evidence="4" id="KW-1185">Reference proteome</keyword>
<proteinExistence type="predicted"/>
<organism evidence="3 4">
    <name type="scientific">Micractinium conductrix</name>
    <dbReference type="NCBI Taxonomy" id="554055"/>
    <lineage>
        <taxon>Eukaryota</taxon>
        <taxon>Viridiplantae</taxon>
        <taxon>Chlorophyta</taxon>
        <taxon>core chlorophytes</taxon>
        <taxon>Trebouxiophyceae</taxon>
        <taxon>Chlorellales</taxon>
        <taxon>Chlorellaceae</taxon>
        <taxon>Chlorella clade</taxon>
        <taxon>Micractinium</taxon>
    </lineage>
</organism>
<evidence type="ECO:0000256" key="2">
    <source>
        <dbReference type="SAM" id="MobiDB-lite"/>
    </source>
</evidence>
<sequence length="715" mass="73246">MDPSSASAAGDADLRGAALQDMAEVMDLEFPLEEADWEMLAAGPADDEFNVLLDKEVLQQLALFGTPADGDAAAAAEPPPSGLMQPGGGLSGLGGLVQPGVGVSGINGLGNVAKQIKEMLSGTHPSMRGTSLEDWLAADGPVIAITTSGLPGDMHALPLAAAPADGRAPGGAPSDGLAAAAVAGSSGMPAAGPGPAALVADTAVAPGGQAPMPSLQEQQQEQRSGTPLGLQAQLAQMAAAMQASALPQGPRLDFGAAAAAVPASPAAAPAAPFAGLSFPPMPEPLPQPAAASWQAGLPDMSILASAGDGGMSPSASSGAMGMLPQQLGLPAMPPPAPQFSLPLPGSSLGGGSLGAEGDDEIEEVGSGGFVQGAGEKPTTLKKFRDRQQARIAMIEQELAKLQRDMHRMKVENVQLKSKNAEMEQQLRSQQPIQQLAAAVSSASAAAAAAHQQGEGGGDGGPGASPPNSQEKLLMQLNDSMRPQDREMMAVAALSWPKLHEWYNKLMGRFRDALARAPSLTREEADRAAKEALRSGRYWDLLVLISRPDLSACLLLENLSEPPAAAPPAATGEAATAAAGTPAWAAAAVQAMRLLPEQRGALAAAWQRHREAAELRAARKQELLTAIRGGFLVHLQRASPEDIELGKPLARQGLGAMEALRLVVRQEHVSAVQLACGMRKLLLPLQQAALAAAAWPWYPDPAKWAPLLAEPGCDSA</sequence>
<feature type="region of interest" description="Disordered" evidence="2">
    <location>
        <begin position="205"/>
        <end position="228"/>
    </location>
</feature>
<feature type="compositionally biased region" description="Polar residues" evidence="2">
    <location>
        <begin position="215"/>
        <end position="225"/>
    </location>
</feature>
<dbReference type="CDD" id="cd14686">
    <property type="entry name" value="bZIP"/>
    <property type="match status" value="1"/>
</dbReference>
<evidence type="ECO:0000313" key="4">
    <source>
        <dbReference type="Proteomes" id="UP000239649"/>
    </source>
</evidence>
<feature type="compositionally biased region" description="Low complexity" evidence="2">
    <location>
        <begin position="311"/>
        <end position="330"/>
    </location>
</feature>
<dbReference type="Proteomes" id="UP000239649">
    <property type="component" value="Unassembled WGS sequence"/>
</dbReference>
<dbReference type="OrthoDB" id="515797at2759"/>
<gene>
    <name evidence="3" type="ORF">C2E20_4742</name>
</gene>
<dbReference type="EMBL" id="LHPF02000012">
    <property type="protein sequence ID" value="PSC71908.1"/>
    <property type="molecule type" value="Genomic_DNA"/>
</dbReference>
<reference evidence="3 4" key="1">
    <citation type="journal article" date="2018" name="Plant J.">
        <title>Genome sequences of Chlorella sorokiniana UTEX 1602 and Micractinium conductrix SAG 241.80: implications to maltose excretion by a green alga.</title>
        <authorList>
            <person name="Arriola M.B."/>
            <person name="Velmurugan N."/>
            <person name="Zhang Y."/>
            <person name="Plunkett M.H."/>
            <person name="Hondzo H."/>
            <person name="Barney B.M."/>
        </authorList>
    </citation>
    <scope>NUCLEOTIDE SEQUENCE [LARGE SCALE GENOMIC DNA]</scope>
    <source>
        <strain evidence="3 4">SAG 241.80</strain>
    </source>
</reference>
<comment type="caution">
    <text evidence="3">The sequence shown here is derived from an EMBL/GenBank/DDBJ whole genome shotgun (WGS) entry which is preliminary data.</text>
</comment>
<feature type="compositionally biased region" description="Gly residues" evidence="2">
    <location>
        <begin position="453"/>
        <end position="462"/>
    </location>
</feature>
<feature type="region of interest" description="Disordered" evidence="2">
    <location>
        <begin position="446"/>
        <end position="469"/>
    </location>
</feature>
<protein>
    <submittedName>
        <fullName evidence="3">Uncharacterized protein</fullName>
    </submittedName>
</protein>
<name>A0A2P6VCU5_9CHLO</name>
<dbReference type="AlphaFoldDB" id="A0A2P6VCU5"/>